<dbReference type="Pfam" id="PF01048">
    <property type="entry name" value="PNP_UDP_1"/>
    <property type="match status" value="1"/>
</dbReference>
<keyword evidence="4" id="KW-1185">Reference proteome</keyword>
<reference evidence="4" key="1">
    <citation type="submission" date="2023-07" db="EMBL/GenBank/DDBJ databases">
        <title>Whole-genome sequencing of a new Methanosarcina sp. Z-7115.</title>
        <authorList>
            <person name="Zhilina T.N."/>
            <person name="Merkel A.Y."/>
        </authorList>
    </citation>
    <scope>NUCLEOTIDE SEQUENCE [LARGE SCALE GENOMIC DNA]</scope>
    <source>
        <strain evidence="4">Z-7115</strain>
    </source>
</reference>
<evidence type="ECO:0000313" key="4">
    <source>
        <dbReference type="Proteomes" id="UP001246244"/>
    </source>
</evidence>
<gene>
    <name evidence="3" type="ORF">RG963_02495</name>
</gene>
<dbReference type="PANTHER" id="PTHR47705">
    <property type="entry name" value="AGAP000321-PA"/>
    <property type="match status" value="1"/>
</dbReference>
<dbReference type="SUPFAM" id="SSF48371">
    <property type="entry name" value="ARM repeat"/>
    <property type="match status" value="1"/>
</dbReference>
<evidence type="ECO:0000259" key="2">
    <source>
        <dbReference type="Pfam" id="PF01048"/>
    </source>
</evidence>
<evidence type="ECO:0000256" key="1">
    <source>
        <dbReference type="SAM" id="Coils"/>
    </source>
</evidence>
<dbReference type="EMBL" id="JAVKPK010000006">
    <property type="protein sequence ID" value="MDR7664673.1"/>
    <property type="molecule type" value="Genomic_DNA"/>
</dbReference>
<dbReference type="RefSeq" id="WP_310574700.1">
    <property type="nucleotide sequence ID" value="NZ_JAVKPK010000006.1"/>
</dbReference>
<evidence type="ECO:0000313" key="3">
    <source>
        <dbReference type="EMBL" id="MDR7664673.1"/>
    </source>
</evidence>
<protein>
    <submittedName>
        <fullName evidence="3">Phosphorylase</fullName>
    </submittedName>
</protein>
<dbReference type="InterPro" id="IPR016024">
    <property type="entry name" value="ARM-type_fold"/>
</dbReference>
<dbReference type="Gene3D" id="3.40.50.1580">
    <property type="entry name" value="Nucleoside phosphorylase domain"/>
    <property type="match status" value="1"/>
</dbReference>
<feature type="domain" description="Nucleoside phosphorylase" evidence="2">
    <location>
        <begin position="661"/>
        <end position="938"/>
    </location>
</feature>
<feature type="coiled-coil region" evidence="1">
    <location>
        <begin position="474"/>
        <end position="504"/>
    </location>
</feature>
<dbReference type="SUPFAM" id="SSF53167">
    <property type="entry name" value="Purine and uridine phosphorylases"/>
    <property type="match status" value="1"/>
</dbReference>
<sequence>MNDENWKRSLETFEIAYCEYAPGARRNVIQLFPQVTDKQKAWEELVALTAKMLINEDYRVISCMPLIFSLAFPHVPNKEKAWLDITKLVDFKESKADETVKNSMISIFSNSPDKEKAWADLLRFTRTTNKNSLRTAAKILCLNIVSREDKHKAWEYLIRLIKYEETEVKTISASNINYIFPNVCDKHTVWEDLIELIHDKNIQVKKDALNAVVSNYTLAPEKQKVWESLVKFSFDKDSQVKTIAANGLVNNFLYVPDKQKAWNDLIKVTSGDYQVRRVVANFLKSAILTVDNKEAAWEDLLTLSAHKDIDVRNHVSSALVFAFHLISDKQKLSQDLHNYMKNEDRNIKATVTSIISFVYSQLPDRQQFWEELIELTSDEDIGVRRNAYYSLGKISIFKASQAENEIDYRREFEQAIKFFEKTSQESTLFNPSQFCLPFYRSFYTIISDEKQQTKGEVDKYLTEARIAIKRSKNKQLLIEAVENLAKALEEVQSLENKSLESKKDELSLYMEYCEQAADLMSETEQTSPYATEVLRKGLPILNRKLKSLLKEIKEKAKIACQESKGTATEEITYTVSREVQRWEISSQEEMTQKVEGLIFILKSKIPDLPKNEYIFTKIDNIKDEKDILKQYESLELIIGSIPTIQISGVNVIVDCEQTKPTIGIITALPKEFTAVKILLENQRTYKVDGKGAGRRYCLGEIASIYEEKYNIVLSTIGMGNNIAASRASLLLEHFPKVESIIMVGIAGGVPDPKNADNHVRLGDIVVSGEKGVIQYDFIKEEREKIEYKYSPKPPSASLLEAVRYLEAEEIEGNSPWMNYINQALSKLKIISPSGNQDQLYGYENGEISHPFDSKRTTGQPRVFIGPIASANKLLKNPVLRDELRDKFKVKAIEMEASGIADATWNHEVGYLVVRGICDYCDSHKNDEWQQYAAVVAAAYTRALIESMP</sequence>
<proteinExistence type="predicted"/>
<name>A0ABU2CY96_9EURY</name>
<dbReference type="Gene3D" id="1.25.10.10">
    <property type="entry name" value="Leucine-rich Repeat Variant"/>
    <property type="match status" value="1"/>
</dbReference>
<comment type="caution">
    <text evidence="3">The sequence shown here is derived from an EMBL/GenBank/DDBJ whole genome shotgun (WGS) entry which is preliminary data.</text>
</comment>
<accession>A0ABU2CY96</accession>
<dbReference type="Proteomes" id="UP001246244">
    <property type="component" value="Unassembled WGS sequence"/>
</dbReference>
<dbReference type="InterPro" id="IPR011989">
    <property type="entry name" value="ARM-like"/>
</dbReference>
<dbReference type="InterPro" id="IPR000845">
    <property type="entry name" value="Nucleoside_phosphorylase_d"/>
</dbReference>
<dbReference type="PANTHER" id="PTHR47705:SF1">
    <property type="entry name" value="PNP_UDP_1 DOMAIN-CONTAINING PROTEIN"/>
    <property type="match status" value="1"/>
</dbReference>
<dbReference type="InterPro" id="IPR035994">
    <property type="entry name" value="Nucleoside_phosphorylase_sf"/>
</dbReference>
<organism evidence="3 4">
    <name type="scientific">Methanosarcina baikalica</name>
    <dbReference type="NCBI Taxonomy" id="3073890"/>
    <lineage>
        <taxon>Archaea</taxon>
        <taxon>Methanobacteriati</taxon>
        <taxon>Methanobacteriota</taxon>
        <taxon>Stenosarchaea group</taxon>
        <taxon>Methanomicrobia</taxon>
        <taxon>Methanosarcinales</taxon>
        <taxon>Methanosarcinaceae</taxon>
        <taxon>Methanosarcina</taxon>
    </lineage>
</organism>
<dbReference type="CDD" id="cd09008">
    <property type="entry name" value="MTAN"/>
    <property type="match status" value="1"/>
</dbReference>
<keyword evidence="1" id="KW-0175">Coiled coil</keyword>